<protein>
    <submittedName>
        <fullName evidence="1">Uncharacterized protein</fullName>
    </submittedName>
</protein>
<dbReference type="Proteomes" id="UP001056120">
    <property type="component" value="Linkage Group LG01"/>
</dbReference>
<evidence type="ECO:0000313" key="1">
    <source>
        <dbReference type="EMBL" id="KAI3826111.1"/>
    </source>
</evidence>
<accession>A0ACB9K1D4</accession>
<sequence>MSCVNIGSASQRRRSKGKNLKLYKKFEQNGRKPLPIDVELHGEGYKFVGPNASDFIRAISLEVEKVVPPYYPNWAKVPNEKKWVVYPTLIDRIQEEYTRSSAESGGDSSAVD</sequence>
<keyword evidence="2" id="KW-1185">Reference proteome</keyword>
<name>A0ACB9K1D4_9ASTR</name>
<organism evidence="1 2">
    <name type="scientific">Smallanthus sonchifolius</name>
    <dbReference type="NCBI Taxonomy" id="185202"/>
    <lineage>
        <taxon>Eukaryota</taxon>
        <taxon>Viridiplantae</taxon>
        <taxon>Streptophyta</taxon>
        <taxon>Embryophyta</taxon>
        <taxon>Tracheophyta</taxon>
        <taxon>Spermatophyta</taxon>
        <taxon>Magnoliopsida</taxon>
        <taxon>eudicotyledons</taxon>
        <taxon>Gunneridae</taxon>
        <taxon>Pentapetalae</taxon>
        <taxon>asterids</taxon>
        <taxon>campanulids</taxon>
        <taxon>Asterales</taxon>
        <taxon>Asteraceae</taxon>
        <taxon>Asteroideae</taxon>
        <taxon>Heliantheae alliance</taxon>
        <taxon>Millerieae</taxon>
        <taxon>Smallanthus</taxon>
    </lineage>
</organism>
<proteinExistence type="predicted"/>
<dbReference type="EMBL" id="CM042018">
    <property type="protein sequence ID" value="KAI3826111.1"/>
    <property type="molecule type" value="Genomic_DNA"/>
</dbReference>
<reference evidence="2" key="1">
    <citation type="journal article" date="2022" name="Mol. Ecol. Resour.">
        <title>The genomes of chicory, endive, great burdock and yacon provide insights into Asteraceae palaeo-polyploidization history and plant inulin production.</title>
        <authorList>
            <person name="Fan W."/>
            <person name="Wang S."/>
            <person name="Wang H."/>
            <person name="Wang A."/>
            <person name="Jiang F."/>
            <person name="Liu H."/>
            <person name="Zhao H."/>
            <person name="Xu D."/>
            <person name="Zhang Y."/>
        </authorList>
    </citation>
    <scope>NUCLEOTIDE SEQUENCE [LARGE SCALE GENOMIC DNA]</scope>
    <source>
        <strain evidence="2">cv. Yunnan</strain>
    </source>
</reference>
<comment type="caution">
    <text evidence="1">The sequence shown here is derived from an EMBL/GenBank/DDBJ whole genome shotgun (WGS) entry which is preliminary data.</text>
</comment>
<gene>
    <name evidence="1" type="ORF">L1987_00154</name>
</gene>
<evidence type="ECO:0000313" key="2">
    <source>
        <dbReference type="Proteomes" id="UP001056120"/>
    </source>
</evidence>
<reference evidence="1 2" key="2">
    <citation type="journal article" date="2022" name="Mol. Ecol. Resour.">
        <title>The genomes of chicory, endive, great burdock and yacon provide insights into Asteraceae paleo-polyploidization history and plant inulin production.</title>
        <authorList>
            <person name="Fan W."/>
            <person name="Wang S."/>
            <person name="Wang H."/>
            <person name="Wang A."/>
            <person name="Jiang F."/>
            <person name="Liu H."/>
            <person name="Zhao H."/>
            <person name="Xu D."/>
            <person name="Zhang Y."/>
        </authorList>
    </citation>
    <scope>NUCLEOTIDE SEQUENCE [LARGE SCALE GENOMIC DNA]</scope>
    <source>
        <strain evidence="2">cv. Yunnan</strain>
        <tissue evidence="1">Leaves</tissue>
    </source>
</reference>